<evidence type="ECO:0000313" key="3">
    <source>
        <dbReference type="Proteomes" id="UP000287651"/>
    </source>
</evidence>
<protein>
    <submittedName>
        <fullName evidence="2">Uncharacterized protein</fullName>
    </submittedName>
</protein>
<evidence type="ECO:0000256" key="1">
    <source>
        <dbReference type="SAM" id="MobiDB-lite"/>
    </source>
</evidence>
<reference evidence="2 3" key="1">
    <citation type="journal article" date="2014" name="Agronomy (Basel)">
        <title>A Draft Genome Sequence for Ensete ventricosum, the Drought-Tolerant Tree Against Hunger.</title>
        <authorList>
            <person name="Harrison J."/>
            <person name="Moore K.A."/>
            <person name="Paszkiewicz K."/>
            <person name="Jones T."/>
            <person name="Grant M."/>
            <person name="Ambacheew D."/>
            <person name="Muzemil S."/>
            <person name="Studholme D.J."/>
        </authorList>
    </citation>
    <scope>NUCLEOTIDE SEQUENCE [LARGE SCALE GENOMIC DNA]</scope>
</reference>
<name>A0A426XDP0_ENSVE</name>
<comment type="caution">
    <text evidence="2">The sequence shown here is derived from an EMBL/GenBank/DDBJ whole genome shotgun (WGS) entry which is preliminary data.</text>
</comment>
<evidence type="ECO:0000313" key="2">
    <source>
        <dbReference type="EMBL" id="RRT37583.1"/>
    </source>
</evidence>
<dbReference type="Proteomes" id="UP000287651">
    <property type="component" value="Unassembled WGS sequence"/>
</dbReference>
<dbReference type="AlphaFoldDB" id="A0A426XDP0"/>
<proteinExistence type="predicted"/>
<gene>
    <name evidence="2" type="ORF">B296_00056304</name>
</gene>
<sequence length="127" mass="14012">MDAIRSDLPSSPVAEVADNFEMEVDPCAASSIEDEDGSDTESGFYSSMRVRDPQSDDDDEEACSNAVDRDDDDDVDKAGVYVTWVSSPSVEKVEEHGGGKRGERRLVNDTREEDRAFWEACLAHGYP</sequence>
<dbReference type="EMBL" id="AMZH03022132">
    <property type="protein sequence ID" value="RRT37583.1"/>
    <property type="molecule type" value="Genomic_DNA"/>
</dbReference>
<accession>A0A426XDP0</accession>
<organism evidence="2 3">
    <name type="scientific">Ensete ventricosum</name>
    <name type="common">Abyssinian banana</name>
    <name type="synonym">Musa ensete</name>
    <dbReference type="NCBI Taxonomy" id="4639"/>
    <lineage>
        <taxon>Eukaryota</taxon>
        <taxon>Viridiplantae</taxon>
        <taxon>Streptophyta</taxon>
        <taxon>Embryophyta</taxon>
        <taxon>Tracheophyta</taxon>
        <taxon>Spermatophyta</taxon>
        <taxon>Magnoliopsida</taxon>
        <taxon>Liliopsida</taxon>
        <taxon>Zingiberales</taxon>
        <taxon>Musaceae</taxon>
        <taxon>Ensete</taxon>
    </lineage>
</organism>
<feature type="region of interest" description="Disordered" evidence="1">
    <location>
        <begin position="1"/>
        <end position="76"/>
    </location>
</feature>